<accession>A0A0F8ZHA0</accession>
<reference evidence="1" key="1">
    <citation type="journal article" date="2015" name="Nature">
        <title>Complex archaea that bridge the gap between prokaryotes and eukaryotes.</title>
        <authorList>
            <person name="Spang A."/>
            <person name="Saw J.H."/>
            <person name="Jorgensen S.L."/>
            <person name="Zaremba-Niedzwiedzka K."/>
            <person name="Martijn J."/>
            <person name="Lind A.E."/>
            <person name="van Eijk R."/>
            <person name="Schleper C."/>
            <person name="Guy L."/>
            <person name="Ettema T.J."/>
        </authorList>
    </citation>
    <scope>NUCLEOTIDE SEQUENCE</scope>
</reference>
<sequence length="72" mass="8371">MIKYHHFQIETIGRIIHVYGSNLLICRIDIDLFGVIFTDVALDIADLSLIRKLMIDVENKQFEIPISDERPT</sequence>
<dbReference type="AlphaFoldDB" id="A0A0F8ZHA0"/>
<comment type="caution">
    <text evidence="1">The sequence shown here is derived from an EMBL/GenBank/DDBJ whole genome shotgun (WGS) entry which is preliminary data.</text>
</comment>
<proteinExistence type="predicted"/>
<gene>
    <name evidence="1" type="ORF">LCGC14_2695740</name>
</gene>
<protein>
    <submittedName>
        <fullName evidence="1">Uncharacterized protein</fullName>
    </submittedName>
</protein>
<organism evidence="1">
    <name type="scientific">marine sediment metagenome</name>
    <dbReference type="NCBI Taxonomy" id="412755"/>
    <lineage>
        <taxon>unclassified sequences</taxon>
        <taxon>metagenomes</taxon>
        <taxon>ecological metagenomes</taxon>
    </lineage>
</organism>
<name>A0A0F8ZHA0_9ZZZZ</name>
<dbReference type="EMBL" id="LAZR01047897">
    <property type="protein sequence ID" value="KKK93153.1"/>
    <property type="molecule type" value="Genomic_DNA"/>
</dbReference>
<evidence type="ECO:0000313" key="1">
    <source>
        <dbReference type="EMBL" id="KKK93153.1"/>
    </source>
</evidence>